<sequence length="845" mass="91865">MPSCLFVHPRFLIGGHESSRFIGGKAAGPYAVTAEPIIEAMANKKRRRAGSVQAEQDEDDARKRLAAFHARMFELPQEAAAAVPETPRVTFKAKHKKHKKKVVGGDEDDGEPVPVVKFSAKAKKQKKDKKKSAAVAAPAKKDKKVTGPSVVKVPGMPGLVKSKASKINAVAQVVKEKVKLQKKKSGEKKTTKTQAADQAPQWHSMKSADAQDEDTEVDPLEQALGSMKELVTKQNTDPPRKKKKSVARKAVDAPKAEELIAVEPAKAINEASKDGPKHDTVAQPTPALSTMNKIKRKRMKKKQRVQMAMLTPNMVMATSEMSTSHAPNATSSTVSGNITGADSSGKITGADSSGKITGADSSAQPTVNGSSTGKSIAPPPKSPRPRKKQKKSPKVKGLAGSSSHAVVPAQPRKGKPLMLSDEPESEVVSSTPSANRTLSAVSKEAKPALSKKYKEAAKVAASPQKKSVATETKITKSAKPLTQIAASLAEDAKKNSHMFLPARETPLETPPLSNRVTKSVVQPVAHLTDESSDSEGHSGTDFNHDHDDDASLFSRLIDSAARERWELVEVGRLVRLFAAEWDFKEGKTARFLLDTCPELVSVDFLEGLDINLSAKQLMQVFEAGSGSPGVLMNKMASALENGHLSVRDPSFVSALERRVALMESNAEVMELLHPLMESMSTVRDVGCLLKQLCEHWQLERKIALVQQVLLSSIFDDLDGNQDEILLDLPDLTDRLDFPSRLDQEDVDENGNLKGFLANEDSEYSEDEGSGDEDDNEGYSEDEEEGETDSEEETEIKGRRRSRNQFIEDEADVGEEDEEEEEEEEEGEEEKGRYDGNQSSSSSDSD</sequence>
<dbReference type="EMBL" id="BSXT01001323">
    <property type="protein sequence ID" value="GMF41208.1"/>
    <property type="molecule type" value="Genomic_DNA"/>
</dbReference>
<keyword evidence="3" id="KW-1185">Reference proteome</keyword>
<dbReference type="AlphaFoldDB" id="A0A9W6XLX1"/>
<evidence type="ECO:0000256" key="1">
    <source>
        <dbReference type="SAM" id="MobiDB-lite"/>
    </source>
</evidence>
<gene>
    <name evidence="2" type="ORF">Pfra01_001294500</name>
</gene>
<feature type="compositionally biased region" description="Basic residues" evidence="1">
    <location>
        <begin position="383"/>
        <end position="394"/>
    </location>
</feature>
<feature type="compositionally biased region" description="Acidic residues" evidence="1">
    <location>
        <begin position="759"/>
        <end position="793"/>
    </location>
</feature>
<dbReference type="OrthoDB" id="79796at2759"/>
<feature type="region of interest" description="Disordered" evidence="1">
    <location>
        <begin position="120"/>
        <end position="150"/>
    </location>
</feature>
<feature type="region of interest" description="Disordered" evidence="1">
    <location>
        <begin position="179"/>
        <end position="252"/>
    </location>
</feature>
<feature type="compositionally biased region" description="Acidic residues" evidence="1">
    <location>
        <begin position="806"/>
        <end position="828"/>
    </location>
</feature>
<reference evidence="2" key="1">
    <citation type="submission" date="2023-04" db="EMBL/GenBank/DDBJ databases">
        <title>Phytophthora fragariaefolia NBRC 109709.</title>
        <authorList>
            <person name="Ichikawa N."/>
            <person name="Sato H."/>
            <person name="Tonouchi N."/>
        </authorList>
    </citation>
    <scope>NUCLEOTIDE SEQUENCE</scope>
    <source>
        <strain evidence="2">NBRC 109709</strain>
    </source>
</reference>
<evidence type="ECO:0000313" key="2">
    <source>
        <dbReference type="EMBL" id="GMF41208.1"/>
    </source>
</evidence>
<protein>
    <submittedName>
        <fullName evidence="2">Unnamed protein product</fullName>
    </submittedName>
</protein>
<feature type="region of interest" description="Disordered" evidence="1">
    <location>
        <begin position="267"/>
        <end position="449"/>
    </location>
</feature>
<feature type="compositionally biased region" description="Basic and acidic residues" evidence="1">
    <location>
        <begin position="271"/>
        <end position="280"/>
    </location>
</feature>
<feature type="compositionally biased region" description="Polar residues" evidence="1">
    <location>
        <begin position="282"/>
        <end position="292"/>
    </location>
</feature>
<feature type="compositionally biased region" description="Basic residues" evidence="1">
    <location>
        <begin position="120"/>
        <end position="132"/>
    </location>
</feature>
<evidence type="ECO:0000313" key="3">
    <source>
        <dbReference type="Proteomes" id="UP001165121"/>
    </source>
</evidence>
<feature type="compositionally biased region" description="Acidic residues" evidence="1">
    <location>
        <begin position="210"/>
        <end position="219"/>
    </location>
</feature>
<comment type="caution">
    <text evidence="2">The sequence shown here is derived from an EMBL/GenBank/DDBJ whole genome shotgun (WGS) entry which is preliminary data.</text>
</comment>
<feature type="compositionally biased region" description="Basic residues" evidence="1">
    <location>
        <begin position="293"/>
        <end position="304"/>
    </location>
</feature>
<accession>A0A9W6XLX1</accession>
<organism evidence="2 3">
    <name type="scientific">Phytophthora fragariaefolia</name>
    <dbReference type="NCBI Taxonomy" id="1490495"/>
    <lineage>
        <taxon>Eukaryota</taxon>
        <taxon>Sar</taxon>
        <taxon>Stramenopiles</taxon>
        <taxon>Oomycota</taxon>
        <taxon>Peronosporomycetes</taxon>
        <taxon>Peronosporales</taxon>
        <taxon>Peronosporaceae</taxon>
        <taxon>Phytophthora</taxon>
    </lineage>
</organism>
<proteinExistence type="predicted"/>
<name>A0A9W6XLX1_9STRA</name>
<feature type="region of interest" description="Disordered" evidence="1">
    <location>
        <begin position="739"/>
        <end position="845"/>
    </location>
</feature>
<dbReference type="Proteomes" id="UP001165121">
    <property type="component" value="Unassembled WGS sequence"/>
</dbReference>
<feature type="compositionally biased region" description="Polar residues" evidence="1">
    <location>
        <begin position="319"/>
        <end position="374"/>
    </location>
</feature>